<dbReference type="OrthoDB" id="5586090at2759"/>
<feature type="compositionally biased region" description="Basic and acidic residues" evidence="5">
    <location>
        <begin position="452"/>
        <end position="475"/>
    </location>
</feature>
<dbReference type="Pfam" id="PF06398">
    <property type="entry name" value="Pex24p"/>
    <property type="match status" value="1"/>
</dbReference>
<evidence type="ECO:0000256" key="1">
    <source>
        <dbReference type="ARBA" id="ARBA00004127"/>
    </source>
</evidence>
<dbReference type="Proteomes" id="UP000287166">
    <property type="component" value="Unassembled WGS sequence"/>
</dbReference>
<dbReference type="GO" id="GO:0007031">
    <property type="term" value="P:peroxisome organization"/>
    <property type="evidence" value="ECO:0007669"/>
    <property type="project" value="UniProtKB-ARBA"/>
</dbReference>
<dbReference type="PANTHER" id="PTHR31679">
    <property type="entry name" value="PEROXISOMAL MEMBRANE PROTEIN PEX30-RELATED"/>
    <property type="match status" value="1"/>
</dbReference>
<name>A0A401GGX5_9APHY</name>
<dbReference type="InterPro" id="IPR010482">
    <property type="entry name" value="TECPR1-like_DysF"/>
</dbReference>
<keyword evidence="3 6" id="KW-1133">Transmembrane helix</keyword>
<evidence type="ECO:0000259" key="7">
    <source>
        <dbReference type="SMART" id="SM00693"/>
    </source>
</evidence>
<evidence type="ECO:0000313" key="9">
    <source>
        <dbReference type="Proteomes" id="UP000287166"/>
    </source>
</evidence>
<sequence>MFKIPLSPSSAPAPPLTEFLNTLPSPLTVVLVGLAPSISRVLRFAQILSWKSSWEESWLALAVLWFVCLLSQAVLRYLFPVAVVLLLVLRQRRQKLYHESPLVSEETLQNAVADLITIRTLLPSIPPPSSQPLVVLLRVIGILYVPYLLLTYFVRLRVLFALCGTVLFTWRARWATLIRRSLWRSAYVRWSAYYVWSVLSGQPLPAKTISPDSQLNAQSLSSQAVQSENILRFLFTVYENQRWWMGLDWTAALLPGERPSWCSVSQQPLSPPSSFALPAPTTVYMSDGRGGRVKRKARWGWEEAEWRVMVRSEGGALARVERPLPKEKEEGTATSAILRAAGKMREGSTNGSSPERLREKEGVPRDGQDEVAGEEPLTDEDGWMYADNKWESGSGKGGMGKYTRYRRWTRIAILYETVEPAEPGELGIRIEESPHTARPDVASPKTPTVVKPEPEHEVKLESKDERHGPEEEDKSRLRRRLQAAVMHASHS</sequence>
<gene>
    <name evidence="8" type="ORF">SCP_0310980</name>
</gene>
<dbReference type="GeneID" id="38778288"/>
<feature type="region of interest" description="Disordered" evidence="5">
    <location>
        <begin position="339"/>
        <end position="376"/>
    </location>
</feature>
<dbReference type="GO" id="GO:0005778">
    <property type="term" value="C:peroxisomal membrane"/>
    <property type="evidence" value="ECO:0007669"/>
    <property type="project" value="TreeGrafter"/>
</dbReference>
<evidence type="ECO:0000313" key="8">
    <source>
        <dbReference type="EMBL" id="GBE81371.1"/>
    </source>
</evidence>
<dbReference type="RefSeq" id="XP_027612284.1">
    <property type="nucleotide sequence ID" value="XM_027756483.1"/>
</dbReference>
<feature type="compositionally biased region" description="Basic and acidic residues" evidence="5">
    <location>
        <begin position="355"/>
        <end position="368"/>
    </location>
</feature>
<dbReference type="InParanoid" id="A0A401GGX5"/>
<evidence type="ECO:0000256" key="5">
    <source>
        <dbReference type="SAM" id="MobiDB-lite"/>
    </source>
</evidence>
<dbReference type="PANTHER" id="PTHR31679:SF2">
    <property type="entry name" value="PEROXISOMAL MEMBRANE PROTEIN PEX30-RELATED"/>
    <property type="match status" value="1"/>
</dbReference>
<feature type="transmembrane region" description="Helical" evidence="6">
    <location>
        <begin position="58"/>
        <end position="89"/>
    </location>
</feature>
<dbReference type="InterPro" id="IPR052646">
    <property type="entry name" value="Peroxisomal_PEX28-32"/>
</dbReference>
<feature type="region of interest" description="Disordered" evidence="5">
    <location>
        <begin position="430"/>
        <end position="491"/>
    </location>
</feature>
<evidence type="ECO:0000256" key="4">
    <source>
        <dbReference type="ARBA" id="ARBA00023136"/>
    </source>
</evidence>
<feature type="transmembrane region" description="Helical" evidence="6">
    <location>
        <begin position="133"/>
        <end position="150"/>
    </location>
</feature>
<reference evidence="8 9" key="1">
    <citation type="journal article" date="2018" name="Sci. Rep.">
        <title>Genome sequence of the cauliflower mushroom Sparassis crispa (Hanabiratake) and its association with beneficial usage.</title>
        <authorList>
            <person name="Kiyama R."/>
            <person name="Furutani Y."/>
            <person name="Kawaguchi K."/>
            <person name="Nakanishi T."/>
        </authorList>
    </citation>
    <scope>NUCLEOTIDE SEQUENCE [LARGE SCALE GENOMIC DNA]</scope>
</reference>
<feature type="domain" description="Peroxin/Ferlin" evidence="7">
    <location>
        <begin position="230"/>
        <end position="309"/>
    </location>
</feature>
<evidence type="ECO:0000256" key="2">
    <source>
        <dbReference type="ARBA" id="ARBA00022692"/>
    </source>
</evidence>
<protein>
    <recommendedName>
        <fullName evidence="7">Peroxin/Ferlin domain-containing protein</fullName>
    </recommendedName>
</protein>
<evidence type="ECO:0000256" key="3">
    <source>
        <dbReference type="ARBA" id="ARBA00022989"/>
    </source>
</evidence>
<keyword evidence="4 6" id="KW-0472">Membrane</keyword>
<accession>A0A401GGX5</accession>
<dbReference type="EMBL" id="BFAD01000003">
    <property type="protein sequence ID" value="GBE81371.1"/>
    <property type="molecule type" value="Genomic_DNA"/>
</dbReference>
<comment type="subcellular location">
    <subcellularLocation>
        <location evidence="1">Endomembrane system</location>
        <topology evidence="1">Multi-pass membrane protein</topology>
    </subcellularLocation>
</comment>
<dbReference type="SMART" id="SM00693">
    <property type="entry name" value="DysFN"/>
    <property type="match status" value="1"/>
</dbReference>
<comment type="caution">
    <text evidence="8">The sequence shown here is derived from an EMBL/GenBank/DDBJ whole genome shotgun (WGS) entry which is preliminary data.</text>
</comment>
<dbReference type="STRING" id="139825.A0A401GGX5"/>
<proteinExistence type="predicted"/>
<dbReference type="InterPro" id="IPR006614">
    <property type="entry name" value="Peroxin/Ferlin"/>
</dbReference>
<keyword evidence="2 6" id="KW-0812">Transmembrane</keyword>
<keyword evidence="9" id="KW-1185">Reference proteome</keyword>
<evidence type="ECO:0000256" key="6">
    <source>
        <dbReference type="SAM" id="Phobius"/>
    </source>
</evidence>
<organism evidence="8 9">
    <name type="scientific">Sparassis crispa</name>
    <dbReference type="NCBI Taxonomy" id="139825"/>
    <lineage>
        <taxon>Eukaryota</taxon>
        <taxon>Fungi</taxon>
        <taxon>Dikarya</taxon>
        <taxon>Basidiomycota</taxon>
        <taxon>Agaricomycotina</taxon>
        <taxon>Agaricomycetes</taxon>
        <taxon>Polyporales</taxon>
        <taxon>Sparassidaceae</taxon>
        <taxon>Sparassis</taxon>
    </lineage>
</organism>
<dbReference type="AlphaFoldDB" id="A0A401GGX5"/>
<dbReference type="GO" id="GO:0012505">
    <property type="term" value="C:endomembrane system"/>
    <property type="evidence" value="ECO:0007669"/>
    <property type="project" value="UniProtKB-SubCell"/>
</dbReference>